<dbReference type="OrthoDB" id="346673at2759"/>
<gene>
    <name evidence="8" type="ORF">WICPIJ_008653</name>
</gene>
<keyword evidence="4" id="KW-0539">Nucleus</keyword>
<feature type="region of interest" description="Disordered" evidence="5">
    <location>
        <begin position="1"/>
        <end position="138"/>
    </location>
</feature>
<dbReference type="EMBL" id="JAEUBG010004986">
    <property type="protein sequence ID" value="KAH3679253.1"/>
    <property type="molecule type" value="Genomic_DNA"/>
</dbReference>
<feature type="domain" description="Origin recognition complex subunit 2 RecA-like" evidence="6">
    <location>
        <begin position="421"/>
        <end position="588"/>
    </location>
</feature>
<dbReference type="Proteomes" id="UP000774326">
    <property type="component" value="Unassembled WGS sequence"/>
</dbReference>
<reference evidence="8" key="1">
    <citation type="journal article" date="2021" name="Open Biol.">
        <title>Shared evolutionary footprints suggest mitochondrial oxidative damage underlies multiple complex I losses in fungi.</title>
        <authorList>
            <person name="Schikora-Tamarit M.A."/>
            <person name="Marcet-Houben M."/>
            <person name="Nosek J."/>
            <person name="Gabaldon T."/>
        </authorList>
    </citation>
    <scope>NUCLEOTIDE SEQUENCE</scope>
    <source>
        <strain evidence="8">CBS2887</strain>
    </source>
</reference>
<accession>A0A9P8PVU6</accession>
<dbReference type="InterPro" id="IPR017956">
    <property type="entry name" value="AT_hook_DNA-bd_motif"/>
</dbReference>
<dbReference type="GO" id="GO:0005664">
    <property type="term" value="C:nuclear origin of replication recognition complex"/>
    <property type="evidence" value="ECO:0007669"/>
    <property type="project" value="TreeGrafter"/>
</dbReference>
<evidence type="ECO:0000256" key="2">
    <source>
        <dbReference type="ARBA" id="ARBA00007421"/>
    </source>
</evidence>
<comment type="similarity">
    <text evidence="2">Belongs to the ORC2 family.</text>
</comment>
<organism evidence="8 9">
    <name type="scientific">Wickerhamomyces pijperi</name>
    <name type="common">Yeast</name>
    <name type="synonym">Pichia pijperi</name>
    <dbReference type="NCBI Taxonomy" id="599730"/>
    <lineage>
        <taxon>Eukaryota</taxon>
        <taxon>Fungi</taxon>
        <taxon>Dikarya</taxon>
        <taxon>Ascomycota</taxon>
        <taxon>Saccharomycotina</taxon>
        <taxon>Saccharomycetes</taxon>
        <taxon>Phaffomycetales</taxon>
        <taxon>Wickerhamomycetaceae</taxon>
        <taxon>Wickerhamomyces</taxon>
    </lineage>
</organism>
<feature type="compositionally biased region" description="Basic residues" evidence="5">
    <location>
        <begin position="1"/>
        <end position="10"/>
    </location>
</feature>
<dbReference type="GO" id="GO:0003688">
    <property type="term" value="F:DNA replication origin binding"/>
    <property type="evidence" value="ECO:0007669"/>
    <property type="project" value="TreeGrafter"/>
</dbReference>
<evidence type="ECO:0000256" key="4">
    <source>
        <dbReference type="ARBA" id="ARBA00023242"/>
    </source>
</evidence>
<dbReference type="PANTHER" id="PTHR14052:SF0">
    <property type="entry name" value="ORIGIN RECOGNITION COMPLEX SUBUNIT 2"/>
    <property type="match status" value="1"/>
</dbReference>
<feature type="compositionally biased region" description="Acidic residues" evidence="5">
    <location>
        <begin position="95"/>
        <end position="112"/>
    </location>
</feature>
<feature type="compositionally biased region" description="Polar residues" evidence="5">
    <location>
        <begin position="28"/>
        <end position="42"/>
    </location>
</feature>
<proteinExistence type="inferred from homology"/>
<dbReference type="Pfam" id="PF24882">
    <property type="entry name" value="WHD_ORC2"/>
    <property type="match status" value="1"/>
</dbReference>
<sequence length="731" mass="83972">MIIKRGRGRPKLSEEEKLRRLEERKRNQTQSQSHNHIHTLNLNGFKRGRGRPKLSEEEKQERKRQRLETLVKDEQHAKRVRIPRPSTAVTNISIDSEDDDDTDIVDTSDSEDDFGKRLKSTHGVKRGRGRPRLSEAEKERRAELRSLGMLHSKASFKLQKKEIRDNKLGDLIEIDQDDYEEDELGDDSDVEVTNFVFISNPKQQHELRDNTSVPKDKRIKIIHKNMHLINAEIFETPKQKRMGLLNLPTAMRTPSKRGIFKLNLPKTPNGRSGISRRLQFDTMIEFEEVENSFSLPQTPGKGTPLQSRSATPQSTLDTDPPSLSRSIFAPNSSRSRHGLPFNVQDFQPMPLPTAQDDERFFEGKYTDQSLFLDGPDGYFDQHKMKNPHSNNSMVQAPQLDYDEFNSLVLLSGFLHHPQKFELLQKYKEMYSQYYFELTENFNLLFYGVGSKRQFIEGFVQGHLLERIDDDEAPPVLVINGYNPATTLKEILTKIVQTLKISRAPKSTVELIEFLQKKFFTAKSNNPELILIIHNLDGPSLRDDKTQNYLSKLCSIKQIQLLASIDHLFAPLLWNSSRANNFNFVWHNVSTFMDYLTETSFEDPLILGQTQKSAGSKGAKFVLSSLTENAKALYRVLASNQLQNMEDDLATKRTQSDTTLKGALKHGLLFSQFFSLCAEEFISSNELNFRTMLMEFVEHKMCVLTKDQAGIEKVFIPFTLAEISKLLTDELL</sequence>
<evidence type="ECO:0008006" key="10">
    <source>
        <dbReference type="Google" id="ProtNLM"/>
    </source>
</evidence>
<evidence type="ECO:0000256" key="5">
    <source>
        <dbReference type="SAM" id="MobiDB-lite"/>
    </source>
</evidence>
<name>A0A9P8PVU6_WICPI</name>
<dbReference type="GO" id="GO:0006260">
    <property type="term" value="P:DNA replication"/>
    <property type="evidence" value="ECO:0007669"/>
    <property type="project" value="UniProtKB-KW"/>
</dbReference>
<comment type="subcellular location">
    <subcellularLocation>
        <location evidence="1">Nucleus</location>
    </subcellularLocation>
</comment>
<evidence type="ECO:0000259" key="6">
    <source>
        <dbReference type="Pfam" id="PF04084"/>
    </source>
</evidence>
<feature type="compositionally biased region" description="Polar residues" evidence="5">
    <location>
        <begin position="304"/>
        <end position="333"/>
    </location>
</feature>
<evidence type="ECO:0000256" key="3">
    <source>
        <dbReference type="ARBA" id="ARBA00022705"/>
    </source>
</evidence>
<evidence type="ECO:0000313" key="8">
    <source>
        <dbReference type="EMBL" id="KAH3679253.1"/>
    </source>
</evidence>
<feature type="compositionally biased region" description="Basic residues" evidence="5">
    <location>
        <begin position="117"/>
        <end position="131"/>
    </location>
</feature>
<feature type="domain" description="Origin recognition complex subunit 2 winged-helix" evidence="7">
    <location>
        <begin position="660"/>
        <end position="719"/>
    </location>
</feature>
<dbReference type="Pfam" id="PF02178">
    <property type="entry name" value="AT_hook"/>
    <property type="match status" value="3"/>
</dbReference>
<dbReference type="InterPro" id="IPR056773">
    <property type="entry name" value="WHD_ORC2"/>
</dbReference>
<dbReference type="PRINTS" id="PR00929">
    <property type="entry name" value="ATHOOK"/>
</dbReference>
<reference evidence="8" key="2">
    <citation type="submission" date="2021-01" db="EMBL/GenBank/DDBJ databases">
        <authorList>
            <person name="Schikora-Tamarit M.A."/>
        </authorList>
    </citation>
    <scope>NUCLEOTIDE SEQUENCE</scope>
    <source>
        <strain evidence="8">CBS2887</strain>
    </source>
</reference>
<evidence type="ECO:0000256" key="1">
    <source>
        <dbReference type="ARBA" id="ARBA00004123"/>
    </source>
</evidence>
<evidence type="ECO:0000259" key="7">
    <source>
        <dbReference type="Pfam" id="PF24882"/>
    </source>
</evidence>
<keyword evidence="9" id="KW-1185">Reference proteome</keyword>
<dbReference type="Pfam" id="PF04084">
    <property type="entry name" value="RecA-like_ORC2"/>
    <property type="match status" value="1"/>
</dbReference>
<keyword evidence="3" id="KW-0235">DNA replication</keyword>
<protein>
    <recommendedName>
        <fullName evidence="10">Origin recognition complex subunit 2</fullName>
    </recommendedName>
</protein>
<evidence type="ECO:0000313" key="9">
    <source>
        <dbReference type="Proteomes" id="UP000774326"/>
    </source>
</evidence>
<dbReference type="InterPro" id="IPR056772">
    <property type="entry name" value="RecA-like_ORC2"/>
</dbReference>
<dbReference type="AlphaFoldDB" id="A0A9P8PVU6"/>
<comment type="caution">
    <text evidence="8">The sequence shown here is derived from an EMBL/GenBank/DDBJ whole genome shotgun (WGS) entry which is preliminary data.</text>
</comment>
<feature type="compositionally biased region" description="Basic and acidic residues" evidence="5">
    <location>
        <begin position="11"/>
        <end position="26"/>
    </location>
</feature>
<feature type="compositionally biased region" description="Basic and acidic residues" evidence="5">
    <location>
        <begin position="53"/>
        <end position="77"/>
    </location>
</feature>
<feature type="region of interest" description="Disordered" evidence="5">
    <location>
        <begin position="291"/>
        <end position="338"/>
    </location>
</feature>
<dbReference type="PANTHER" id="PTHR14052">
    <property type="entry name" value="ORIGIN RECOGNITION COMPLEX SUBUNIT 2"/>
    <property type="match status" value="1"/>
</dbReference>
<dbReference type="SMART" id="SM00384">
    <property type="entry name" value="AT_hook"/>
    <property type="match status" value="3"/>
</dbReference>
<dbReference type="InterPro" id="IPR007220">
    <property type="entry name" value="ORC2"/>
</dbReference>